<evidence type="ECO:0000313" key="1">
    <source>
        <dbReference type="EMBL" id="QKE93763.1"/>
    </source>
</evidence>
<dbReference type="KEGG" id="lck:HN018_26925"/>
<dbReference type="Proteomes" id="UP000500767">
    <property type="component" value="Plasmid unnamed4"/>
</dbReference>
<reference evidence="1 2" key="1">
    <citation type="journal article" date="2014" name="World J. Microbiol. Biotechnol.">
        <title>Biodiversity and physiological characteristics of Antarctic and Arctic lichens-associated bacteria.</title>
        <authorList>
            <person name="Lee Y.M."/>
            <person name="Kim E.H."/>
            <person name="Lee H.K."/>
            <person name="Hong S.G."/>
        </authorList>
    </citation>
    <scope>NUCLEOTIDE SEQUENCE [LARGE SCALE GENOMIC DNA]</scope>
    <source>
        <strain evidence="1 2">PAMC 26569</strain>
        <plasmid evidence="1">unnamed4</plasmid>
    </source>
</reference>
<accession>A0A6M8HZ05</accession>
<sequence>MPEALFGFSTDGRLKRAIGSASSVYIREGTKETGWAAVKSCLSLSERQASRFVDWRRLDPDELVHR</sequence>
<protein>
    <submittedName>
        <fullName evidence="1">Uncharacterized protein</fullName>
    </submittedName>
</protein>
<keyword evidence="1" id="KW-0614">Plasmid</keyword>
<dbReference type="EMBL" id="CP053711">
    <property type="protein sequence ID" value="QKE93763.1"/>
    <property type="molecule type" value="Genomic_DNA"/>
</dbReference>
<name>A0A6M8HZ05_9PROT</name>
<keyword evidence="2" id="KW-1185">Reference proteome</keyword>
<dbReference type="AlphaFoldDB" id="A0A6M8HZ05"/>
<evidence type="ECO:0000313" key="2">
    <source>
        <dbReference type="Proteomes" id="UP000500767"/>
    </source>
</evidence>
<organism evidence="1 2">
    <name type="scientific">Lichenicola cladoniae</name>
    <dbReference type="NCBI Taxonomy" id="1484109"/>
    <lineage>
        <taxon>Bacteria</taxon>
        <taxon>Pseudomonadati</taxon>
        <taxon>Pseudomonadota</taxon>
        <taxon>Alphaproteobacteria</taxon>
        <taxon>Acetobacterales</taxon>
        <taxon>Acetobacteraceae</taxon>
        <taxon>Lichenicola</taxon>
    </lineage>
</organism>
<geneLocation type="plasmid" evidence="1 2">
    <name>unnamed4</name>
</geneLocation>
<gene>
    <name evidence="1" type="ORF">HN018_26925</name>
</gene>
<dbReference type="RefSeq" id="WP_171837639.1">
    <property type="nucleotide sequence ID" value="NZ_CP053711.1"/>
</dbReference>
<proteinExistence type="predicted"/>